<dbReference type="Pfam" id="PF09757">
    <property type="entry name" value="Arb2-like"/>
    <property type="match status" value="1"/>
</dbReference>
<dbReference type="FunFam" id="3.40.800.20:FF:000005">
    <property type="entry name" value="histone deacetylase 6"/>
    <property type="match status" value="1"/>
</dbReference>
<sequence length="769" mass="86077">MEDDDIVMGESRTLPSLPSQPLDSGPHDIADPTSLAPSPIPTFPNRTSSPGNMPIPSREDSSIPGTGASEIPIKQSESDTTSADVLKRDSLVETNSDWSDDDMIGQPGLPLASLPTGLCYDIRMRYHCEVQPTADVHPEDPRRIYYIYKELCKAGLVDDPESCRPLVSRPLQRIEARNATEEEIVHIHSNAHFVFVRSTQDMGNEELLDLERNRDSIYFNNLTFQAALLSAGGAIETCLAVAQRKVKNAIAVIRPPGHHAEHDTAMGFCLFNNVPVAARVCQNRLGDQCRKILILDWDVHHGNGIQKAFYDDPNVLYISIHVHQDGKFYPGGPAGDWDHCGEGAGEGRNINIPWPDQGMGDGDYMLAFQQIVMPIAQEFDPDLVIISAGFDAAAGDVLGGCFVSPACYGQMTSMLMTLANGKLAVCLEGGYNFRSISKSALAVTKVLMGEPPDRLIAREPTALATDTVRRVMSIQAPYWLCMFPKPAKHVAWGQRLHDILRHHQASQMYEEFNMTPLYVYRTAISQSFKNQVLASPNYYQHVPLVVIFHDPPEVMGQIHPTTNRLDAHNVWVADTQREYAKWFMNNGYAVIDVNIPKHITREPMTGRYEDEDENRPTATEELASYLWDNYIEPNAGEKDRKIFFIGVGNAFYGVANLLINRENLYKKVAGIVSFVAENPVRAVASPTQVWLSKWYRECSLVFVSPSHGVWGNPDRKPSKRYGTLRKSGCTQLSEMLSDHKQEVFEWIAERTPDEVSEEENDEEEEEEKN</sequence>
<dbReference type="SUPFAM" id="SSF52768">
    <property type="entry name" value="Arginase/deacetylase"/>
    <property type="match status" value="1"/>
</dbReference>
<dbReference type="Gene3D" id="3.40.800.20">
    <property type="entry name" value="Histone deacetylase domain"/>
    <property type="match status" value="1"/>
</dbReference>
<keyword evidence="7 11" id="KW-0805">Transcription regulation</keyword>
<evidence type="ECO:0000256" key="3">
    <source>
        <dbReference type="ARBA" id="ARBA00012111"/>
    </source>
</evidence>
<comment type="caution">
    <text evidence="15">The sequence shown here is derived from an EMBL/GenBank/DDBJ whole genome shotgun (WGS) entry which is preliminary data.</text>
</comment>
<dbReference type="RefSeq" id="XP_056470975.1">
    <property type="nucleotide sequence ID" value="XM_056620169.1"/>
</dbReference>
<evidence type="ECO:0000256" key="7">
    <source>
        <dbReference type="ARBA" id="ARBA00023015"/>
    </source>
</evidence>
<evidence type="ECO:0000256" key="5">
    <source>
        <dbReference type="ARBA" id="ARBA00022801"/>
    </source>
</evidence>
<dbReference type="InterPro" id="IPR037138">
    <property type="entry name" value="His_deacetylse_dom_sf"/>
</dbReference>
<keyword evidence="8 11" id="KW-0804">Transcription</keyword>
<feature type="region of interest" description="Disordered" evidence="12">
    <location>
        <begin position="748"/>
        <end position="769"/>
    </location>
</feature>
<evidence type="ECO:0000256" key="6">
    <source>
        <dbReference type="ARBA" id="ARBA00022853"/>
    </source>
</evidence>
<dbReference type="AlphaFoldDB" id="A0A9W9K0X2"/>
<dbReference type="InterPro" id="IPR000286">
    <property type="entry name" value="HDACs"/>
</dbReference>
<evidence type="ECO:0000259" key="13">
    <source>
        <dbReference type="Pfam" id="PF00850"/>
    </source>
</evidence>
<keyword evidence="9 11" id="KW-0539">Nucleus</keyword>
<dbReference type="InterPro" id="IPR019154">
    <property type="entry name" value="Arb2-like_domain"/>
</dbReference>
<evidence type="ECO:0000313" key="15">
    <source>
        <dbReference type="EMBL" id="KAJ5088993.1"/>
    </source>
</evidence>
<dbReference type="GO" id="GO:0040029">
    <property type="term" value="P:epigenetic regulation of gene expression"/>
    <property type="evidence" value="ECO:0007669"/>
    <property type="project" value="TreeGrafter"/>
</dbReference>
<keyword evidence="5 11" id="KW-0378">Hydrolase</keyword>
<evidence type="ECO:0000259" key="14">
    <source>
        <dbReference type="Pfam" id="PF09757"/>
    </source>
</evidence>
<dbReference type="EC" id="3.5.1.98" evidence="3 11"/>
<dbReference type="Proteomes" id="UP001149074">
    <property type="component" value="Unassembled WGS sequence"/>
</dbReference>
<dbReference type="Pfam" id="PF00850">
    <property type="entry name" value="Hist_deacetyl"/>
    <property type="match status" value="1"/>
</dbReference>
<proteinExistence type="inferred from homology"/>
<organism evidence="15 16">
    <name type="scientific">Penicillium argentinense</name>
    <dbReference type="NCBI Taxonomy" id="1131581"/>
    <lineage>
        <taxon>Eukaryota</taxon>
        <taxon>Fungi</taxon>
        <taxon>Dikarya</taxon>
        <taxon>Ascomycota</taxon>
        <taxon>Pezizomycotina</taxon>
        <taxon>Eurotiomycetes</taxon>
        <taxon>Eurotiomycetidae</taxon>
        <taxon>Eurotiales</taxon>
        <taxon>Aspergillaceae</taxon>
        <taxon>Penicillium</taxon>
    </lineage>
</organism>
<comment type="similarity">
    <text evidence="2 11">Belongs to the histone deacetylase family. HD type 2 subfamily.</text>
</comment>
<reference evidence="15" key="2">
    <citation type="journal article" date="2023" name="IMA Fungus">
        <title>Comparative genomic study of the Penicillium genus elucidates a diverse pangenome and 15 lateral gene transfer events.</title>
        <authorList>
            <person name="Petersen C."/>
            <person name="Sorensen T."/>
            <person name="Nielsen M.R."/>
            <person name="Sondergaard T.E."/>
            <person name="Sorensen J.L."/>
            <person name="Fitzpatrick D.A."/>
            <person name="Frisvad J.C."/>
            <person name="Nielsen K.L."/>
        </authorList>
    </citation>
    <scope>NUCLEOTIDE SEQUENCE</scope>
    <source>
        <strain evidence="15">IBT 30761</strain>
    </source>
</reference>
<dbReference type="PANTHER" id="PTHR10625">
    <property type="entry name" value="HISTONE DEACETYLASE HDAC1-RELATED"/>
    <property type="match status" value="1"/>
</dbReference>
<dbReference type="PANTHER" id="PTHR10625:SF5">
    <property type="entry name" value="HISTONE DEACETYLASE"/>
    <property type="match status" value="1"/>
</dbReference>
<dbReference type="GO" id="GO:0031078">
    <property type="term" value="F:histone H3K14 deacetylase activity, hydrolytic mechanism"/>
    <property type="evidence" value="ECO:0007669"/>
    <property type="project" value="UniProtKB-UniRule"/>
</dbReference>
<evidence type="ECO:0000256" key="4">
    <source>
        <dbReference type="ARBA" id="ARBA00022491"/>
    </source>
</evidence>
<comment type="subcellular location">
    <subcellularLocation>
        <location evidence="1 11">Nucleus</location>
    </subcellularLocation>
</comment>
<evidence type="ECO:0000256" key="10">
    <source>
        <dbReference type="ARBA" id="ARBA00048287"/>
    </source>
</evidence>
<feature type="region of interest" description="Disordered" evidence="12">
    <location>
        <begin position="1"/>
        <end position="86"/>
    </location>
</feature>
<evidence type="ECO:0000256" key="1">
    <source>
        <dbReference type="ARBA" id="ARBA00004123"/>
    </source>
</evidence>
<dbReference type="PRINTS" id="PR01270">
    <property type="entry name" value="HDASUPER"/>
</dbReference>
<evidence type="ECO:0000256" key="9">
    <source>
        <dbReference type="ARBA" id="ARBA00023242"/>
    </source>
</evidence>
<gene>
    <name evidence="15" type="ORF">N7532_007677</name>
</gene>
<evidence type="ECO:0000313" key="16">
    <source>
        <dbReference type="Proteomes" id="UP001149074"/>
    </source>
</evidence>
<dbReference type="InterPro" id="IPR017321">
    <property type="entry name" value="Hist_deAcase_II_yeast"/>
</dbReference>
<comment type="catalytic activity">
    <reaction evidence="10 11">
        <text>N(6)-acetyl-L-lysyl-[histone] + H2O = L-lysyl-[histone] + acetate</text>
        <dbReference type="Rhea" id="RHEA:58196"/>
        <dbReference type="Rhea" id="RHEA-COMP:9845"/>
        <dbReference type="Rhea" id="RHEA-COMP:11338"/>
        <dbReference type="ChEBI" id="CHEBI:15377"/>
        <dbReference type="ChEBI" id="CHEBI:29969"/>
        <dbReference type="ChEBI" id="CHEBI:30089"/>
        <dbReference type="ChEBI" id="CHEBI:61930"/>
        <dbReference type="EC" id="3.5.1.98"/>
    </reaction>
</comment>
<dbReference type="PIRSF" id="PIRSF037919">
    <property type="entry name" value="HDAC_II_yeast"/>
    <property type="match status" value="1"/>
</dbReference>
<feature type="domain" description="Histone deacetylase" evidence="13">
    <location>
        <begin position="137"/>
        <end position="447"/>
    </location>
</feature>
<evidence type="ECO:0000256" key="8">
    <source>
        <dbReference type="ARBA" id="ARBA00023163"/>
    </source>
</evidence>
<comment type="function">
    <text evidence="11">Responsible for the deacetylation of lysine residues on the N-terminal part of the core histones (H2A, H2B, H3 and H4). Histone deacetylation gives a tag for epigenetic repression and plays an important role in transcriptional regulation, cell cycle progression and developmental events.</text>
</comment>
<dbReference type="OrthoDB" id="424012at2759"/>
<evidence type="ECO:0000256" key="2">
    <source>
        <dbReference type="ARBA" id="ARBA00007738"/>
    </source>
</evidence>
<protein>
    <recommendedName>
        <fullName evidence="3 11">Histone deacetylase</fullName>
        <ecNumber evidence="3 11">3.5.1.98</ecNumber>
    </recommendedName>
</protein>
<dbReference type="InterPro" id="IPR023801">
    <property type="entry name" value="His_deacetylse_dom"/>
</dbReference>
<feature type="compositionally biased region" description="Polar residues" evidence="12">
    <location>
        <begin position="13"/>
        <end position="22"/>
    </location>
</feature>
<dbReference type="InterPro" id="IPR023696">
    <property type="entry name" value="Ureohydrolase_dom_sf"/>
</dbReference>
<dbReference type="GeneID" id="81359148"/>
<keyword evidence="16" id="KW-1185">Reference proteome</keyword>
<accession>A0A9W9K0X2</accession>
<dbReference type="GO" id="GO:0000118">
    <property type="term" value="C:histone deacetylase complex"/>
    <property type="evidence" value="ECO:0007669"/>
    <property type="project" value="TreeGrafter"/>
</dbReference>
<name>A0A9W9K0X2_9EURO</name>
<evidence type="ECO:0000256" key="12">
    <source>
        <dbReference type="SAM" id="MobiDB-lite"/>
    </source>
</evidence>
<feature type="domain" description="Arb2-like" evidence="14">
    <location>
        <begin position="495"/>
        <end position="751"/>
    </location>
</feature>
<evidence type="ECO:0000256" key="11">
    <source>
        <dbReference type="PIRNR" id="PIRNR037919"/>
    </source>
</evidence>
<keyword evidence="6 11" id="KW-0156">Chromatin regulator</keyword>
<reference evidence="15" key="1">
    <citation type="submission" date="2022-11" db="EMBL/GenBank/DDBJ databases">
        <authorList>
            <person name="Petersen C."/>
        </authorList>
    </citation>
    <scope>NUCLEOTIDE SEQUENCE</scope>
    <source>
        <strain evidence="15">IBT 30761</strain>
    </source>
</reference>
<dbReference type="EMBL" id="JAPQKI010000009">
    <property type="protein sequence ID" value="KAJ5088993.1"/>
    <property type="molecule type" value="Genomic_DNA"/>
</dbReference>
<keyword evidence="4 11" id="KW-0678">Repressor</keyword>
<feature type="compositionally biased region" description="Acidic residues" evidence="12">
    <location>
        <begin position="754"/>
        <end position="769"/>
    </location>
</feature>